<keyword evidence="2" id="KW-0812">Transmembrane</keyword>
<feature type="compositionally biased region" description="Basic residues" evidence="1">
    <location>
        <begin position="70"/>
        <end position="79"/>
    </location>
</feature>
<keyword evidence="4" id="KW-1185">Reference proteome</keyword>
<sequence>MTAANQAPAAKVPVVPNALGRPASRRFIPTTTGIFAHFALGLSLLSISSTRRGGPDSRQRVSFPGFGATKFRRPTRSCA</sequence>
<reference evidence="3 4" key="1">
    <citation type="submission" date="2016-07" db="EMBL/GenBank/DDBJ databases">
        <title>Draft genome of the white-rot fungus Obba rivulosa 3A-2.</title>
        <authorList>
            <consortium name="DOE Joint Genome Institute"/>
            <person name="Miettinen O."/>
            <person name="Riley R."/>
            <person name="Acob R."/>
            <person name="Barry K."/>
            <person name="Cullen D."/>
            <person name="De Vries R."/>
            <person name="Hainaut M."/>
            <person name="Hatakka A."/>
            <person name="Henrissat B."/>
            <person name="Hilden K."/>
            <person name="Kuo R."/>
            <person name="Labutti K."/>
            <person name="Lipzen A."/>
            <person name="Makela M.R."/>
            <person name="Sandor L."/>
            <person name="Spatafora J.W."/>
            <person name="Grigoriev I.V."/>
            <person name="Hibbett D.S."/>
        </authorList>
    </citation>
    <scope>NUCLEOTIDE SEQUENCE [LARGE SCALE GENOMIC DNA]</scope>
    <source>
        <strain evidence="3 4">3A-2</strain>
    </source>
</reference>
<evidence type="ECO:0000256" key="2">
    <source>
        <dbReference type="SAM" id="Phobius"/>
    </source>
</evidence>
<evidence type="ECO:0000313" key="4">
    <source>
        <dbReference type="Proteomes" id="UP000250043"/>
    </source>
</evidence>
<keyword evidence="2" id="KW-0472">Membrane</keyword>
<feature type="region of interest" description="Disordered" evidence="1">
    <location>
        <begin position="51"/>
        <end position="79"/>
    </location>
</feature>
<evidence type="ECO:0000313" key="3">
    <source>
        <dbReference type="EMBL" id="OCH87396.1"/>
    </source>
</evidence>
<keyword evidence="2" id="KW-1133">Transmembrane helix</keyword>
<gene>
    <name evidence="3" type="ORF">OBBRIDRAFT_160312</name>
</gene>
<protein>
    <submittedName>
        <fullName evidence="3">Uncharacterized protein</fullName>
    </submittedName>
</protein>
<feature type="transmembrane region" description="Helical" evidence="2">
    <location>
        <begin position="27"/>
        <end position="48"/>
    </location>
</feature>
<dbReference type="EMBL" id="KV722487">
    <property type="protein sequence ID" value="OCH87396.1"/>
    <property type="molecule type" value="Genomic_DNA"/>
</dbReference>
<evidence type="ECO:0000256" key="1">
    <source>
        <dbReference type="SAM" id="MobiDB-lite"/>
    </source>
</evidence>
<name>A0A8E2AMS5_9APHY</name>
<organism evidence="3 4">
    <name type="scientific">Obba rivulosa</name>
    <dbReference type="NCBI Taxonomy" id="1052685"/>
    <lineage>
        <taxon>Eukaryota</taxon>
        <taxon>Fungi</taxon>
        <taxon>Dikarya</taxon>
        <taxon>Basidiomycota</taxon>
        <taxon>Agaricomycotina</taxon>
        <taxon>Agaricomycetes</taxon>
        <taxon>Polyporales</taxon>
        <taxon>Gelatoporiaceae</taxon>
        <taxon>Obba</taxon>
    </lineage>
</organism>
<dbReference type="Proteomes" id="UP000250043">
    <property type="component" value="Unassembled WGS sequence"/>
</dbReference>
<accession>A0A8E2AMS5</accession>
<dbReference type="AlphaFoldDB" id="A0A8E2AMS5"/>
<proteinExistence type="predicted"/>